<organism evidence="2 3">
    <name type="scientific">Mesorhizobium onobrychidis</name>
    <dbReference type="NCBI Taxonomy" id="2775404"/>
    <lineage>
        <taxon>Bacteria</taxon>
        <taxon>Pseudomonadati</taxon>
        <taxon>Pseudomonadota</taxon>
        <taxon>Alphaproteobacteria</taxon>
        <taxon>Hyphomicrobiales</taxon>
        <taxon>Phyllobacteriaceae</taxon>
        <taxon>Mesorhizobium</taxon>
    </lineage>
</organism>
<evidence type="ECO:0000313" key="3">
    <source>
        <dbReference type="Proteomes" id="UP001058098"/>
    </source>
</evidence>
<gene>
    <name evidence="2" type="ORF">IHQ72_32395</name>
</gene>
<dbReference type="Pfam" id="PF03050">
    <property type="entry name" value="DDE_Tnp_IS66"/>
    <property type="match status" value="1"/>
</dbReference>
<dbReference type="InterPro" id="IPR004291">
    <property type="entry name" value="Transposase_IS66_central"/>
</dbReference>
<reference evidence="2" key="1">
    <citation type="submission" date="2020-09" db="EMBL/GenBank/DDBJ databases">
        <title>Rhizobia associated with sainfoin plants.</title>
        <authorList>
            <person name="Asharfi S."/>
            <person name="Kuzmanovic N."/>
            <person name="Bunk B."/>
            <person name="Sproeer C."/>
            <person name="Becker M."/>
            <person name="Thuenen T."/>
        </authorList>
    </citation>
    <scope>NUCLEOTIDE SEQUENCE</scope>
    <source>
        <strain evidence="2">OM4</strain>
    </source>
</reference>
<protein>
    <submittedName>
        <fullName evidence="2">Transposase</fullName>
    </submittedName>
</protein>
<dbReference type="PANTHER" id="PTHR33678">
    <property type="entry name" value="BLL1576 PROTEIN"/>
    <property type="match status" value="1"/>
</dbReference>
<dbReference type="Proteomes" id="UP001058098">
    <property type="component" value="Chromosome"/>
</dbReference>
<keyword evidence="3" id="KW-1185">Reference proteome</keyword>
<accession>A0ABY5QYR4</accession>
<evidence type="ECO:0000313" key="2">
    <source>
        <dbReference type="EMBL" id="UVC15207.1"/>
    </source>
</evidence>
<evidence type="ECO:0000259" key="1">
    <source>
        <dbReference type="Pfam" id="PF03050"/>
    </source>
</evidence>
<dbReference type="InterPro" id="IPR052344">
    <property type="entry name" value="Transposase-related"/>
</dbReference>
<dbReference type="PANTHER" id="PTHR33678:SF1">
    <property type="entry name" value="BLL1576 PROTEIN"/>
    <property type="match status" value="1"/>
</dbReference>
<sequence>MIRTIRPKYACRACEAHVVQASARARVMDGGMATTALVAHVVVSKFAWHLPLYRQLQIFSGMASISTVARSAAGRTGRLVG</sequence>
<feature type="domain" description="Transposase IS66 central" evidence="1">
    <location>
        <begin position="30"/>
        <end position="62"/>
    </location>
</feature>
<name>A0ABY5QYR4_9HYPH</name>
<proteinExistence type="predicted"/>
<dbReference type="EMBL" id="CP062229">
    <property type="protein sequence ID" value="UVC15207.1"/>
    <property type="molecule type" value="Genomic_DNA"/>
</dbReference>